<organism evidence="2 3">
    <name type="scientific">Geranomyces variabilis</name>
    <dbReference type="NCBI Taxonomy" id="109894"/>
    <lineage>
        <taxon>Eukaryota</taxon>
        <taxon>Fungi</taxon>
        <taxon>Fungi incertae sedis</taxon>
        <taxon>Chytridiomycota</taxon>
        <taxon>Chytridiomycota incertae sedis</taxon>
        <taxon>Chytridiomycetes</taxon>
        <taxon>Spizellomycetales</taxon>
        <taxon>Powellomycetaceae</taxon>
        <taxon>Geranomyces</taxon>
    </lineage>
</organism>
<dbReference type="AlphaFoldDB" id="A0AAD5TRA6"/>
<comment type="caution">
    <text evidence="2">The sequence shown here is derived from an EMBL/GenBank/DDBJ whole genome shotgun (WGS) entry which is preliminary data.</text>
</comment>
<accession>A0AAD5TRA6</accession>
<feature type="region of interest" description="Disordered" evidence="1">
    <location>
        <begin position="117"/>
        <end position="147"/>
    </location>
</feature>
<dbReference type="Proteomes" id="UP001212152">
    <property type="component" value="Unassembled WGS sequence"/>
</dbReference>
<reference evidence="2" key="1">
    <citation type="submission" date="2020-05" db="EMBL/GenBank/DDBJ databases">
        <title>Phylogenomic resolution of chytrid fungi.</title>
        <authorList>
            <person name="Stajich J.E."/>
            <person name="Amses K."/>
            <person name="Simmons R."/>
            <person name="Seto K."/>
            <person name="Myers J."/>
            <person name="Bonds A."/>
            <person name="Quandt C.A."/>
            <person name="Barry K."/>
            <person name="Liu P."/>
            <person name="Grigoriev I."/>
            <person name="Longcore J.E."/>
            <person name="James T.Y."/>
        </authorList>
    </citation>
    <scope>NUCLEOTIDE SEQUENCE</scope>
    <source>
        <strain evidence="2">JEL0379</strain>
    </source>
</reference>
<sequence>MLRLARRLPLSRLAQHIATSRRLLLSTRIPPPTPPSQPARVRNTHSRPHTPPPPPTTRPTAAPKPATSSSSSFLISPADLSYRSWLKLLAVACAGVVAGGLLAQHGARVLAQTGVYTYEPDDDDGDDGDDDDGDEKPVAASAADAVAAAADKTDSHAQELAALFGDFRINVAYNWTAPDETYITLAREKLVASLQELDALIAKEAAVQASSGSGISSPSSPLPTLSPELQQQQLQQLRPLHNEQDRKEIDLVRRFLVENLALLDARAAALAASAATAGDAAGGGRWFAKIRRWVGLT</sequence>
<feature type="compositionally biased region" description="Acidic residues" evidence="1">
    <location>
        <begin position="119"/>
        <end position="134"/>
    </location>
</feature>
<keyword evidence="3" id="KW-1185">Reference proteome</keyword>
<gene>
    <name evidence="2" type="ORF">HDU87_000441</name>
</gene>
<feature type="compositionally biased region" description="Low complexity" evidence="1">
    <location>
        <begin position="138"/>
        <end position="147"/>
    </location>
</feature>
<protein>
    <submittedName>
        <fullName evidence="2">Uncharacterized protein</fullName>
    </submittedName>
</protein>
<name>A0AAD5TRA6_9FUNG</name>
<dbReference type="EMBL" id="JADGJQ010000010">
    <property type="protein sequence ID" value="KAJ3182094.1"/>
    <property type="molecule type" value="Genomic_DNA"/>
</dbReference>
<evidence type="ECO:0000256" key="1">
    <source>
        <dbReference type="SAM" id="MobiDB-lite"/>
    </source>
</evidence>
<proteinExistence type="predicted"/>
<evidence type="ECO:0000313" key="3">
    <source>
        <dbReference type="Proteomes" id="UP001212152"/>
    </source>
</evidence>
<feature type="region of interest" description="Disordered" evidence="1">
    <location>
        <begin position="24"/>
        <end position="72"/>
    </location>
</feature>
<feature type="compositionally biased region" description="Low complexity" evidence="1">
    <location>
        <begin position="58"/>
        <end position="72"/>
    </location>
</feature>
<evidence type="ECO:0000313" key="2">
    <source>
        <dbReference type="EMBL" id="KAJ3182094.1"/>
    </source>
</evidence>